<dbReference type="InterPro" id="IPR005467">
    <property type="entry name" value="His_kinase_dom"/>
</dbReference>
<evidence type="ECO:0000256" key="2">
    <source>
        <dbReference type="ARBA" id="ARBA00012438"/>
    </source>
</evidence>
<dbReference type="Gene3D" id="3.30.565.10">
    <property type="entry name" value="Histidine kinase-like ATPase, C-terminal domain"/>
    <property type="match status" value="1"/>
</dbReference>
<dbReference type="InterPro" id="IPR036890">
    <property type="entry name" value="HATPase_C_sf"/>
</dbReference>
<dbReference type="Proteomes" id="UP001369082">
    <property type="component" value="Unassembled WGS sequence"/>
</dbReference>
<dbReference type="Gene3D" id="1.10.287.130">
    <property type="match status" value="1"/>
</dbReference>
<sequence length="469" mass="53376">MMSIRNNLVKSLSISLSLVFALVMLIIDVVLDNWVDKEFEQSLMSKASLLVALVSEDERGVDFEFSSEFMPEFEKKDNAEYFQLWLGDEIFEKSDSLDFQLNNSLPFIAVSEGQKKIIETRLPDGRDGLIIYYAFKAQVDTAKKSRFDTHLKETGVAQPTILLAYAASTEDTEDILIFLDFLFILATFIVVFLVVYVVKNKVDLGLIPLNELNSELKKIKISDENLKLSNKNLSLELVPFIDSINRFIDQNKTLYEKEKRLTSDIAHELKTPITELMNLTEVVIKFPQDKIYQADYPQQVLGISWRLKNVISNLLLLNKLSGNGLPKNDIFDYQQIIHSLYAPYEHRIRLKFQTELPPLQNNLFAVETVLKNLINNAIQYSPKDSAILLTLDSVGELPHFSISNEVSEALSVEDLENMFEPMWQKDISRSSSENVGLGLAIVASLCDAIDADIKVTLTQKLITFDVLFH</sequence>
<evidence type="ECO:0000256" key="8">
    <source>
        <dbReference type="SAM" id="Phobius"/>
    </source>
</evidence>
<proteinExistence type="predicted"/>
<feature type="transmembrane region" description="Helical" evidence="8">
    <location>
        <begin position="12"/>
        <end position="31"/>
    </location>
</feature>
<dbReference type="EC" id="2.7.13.3" evidence="2"/>
<keyword evidence="5 8" id="KW-0812">Transmembrane</keyword>
<dbReference type="SMART" id="SM00387">
    <property type="entry name" value="HATPase_c"/>
    <property type="match status" value="1"/>
</dbReference>
<dbReference type="Pfam" id="PF00512">
    <property type="entry name" value="HisKA"/>
    <property type="match status" value="1"/>
</dbReference>
<evidence type="ECO:0000313" key="10">
    <source>
        <dbReference type="EMBL" id="MEL0629870.1"/>
    </source>
</evidence>
<dbReference type="PANTHER" id="PTHR45436">
    <property type="entry name" value="SENSOR HISTIDINE KINASE YKOH"/>
    <property type="match status" value="1"/>
</dbReference>
<evidence type="ECO:0000256" key="5">
    <source>
        <dbReference type="ARBA" id="ARBA00022692"/>
    </source>
</evidence>
<protein>
    <recommendedName>
        <fullName evidence="2">histidine kinase</fullName>
        <ecNumber evidence="2">2.7.13.3</ecNumber>
    </recommendedName>
</protein>
<dbReference type="CDD" id="cd00082">
    <property type="entry name" value="HisKA"/>
    <property type="match status" value="1"/>
</dbReference>
<evidence type="ECO:0000256" key="6">
    <source>
        <dbReference type="ARBA" id="ARBA00022777"/>
    </source>
</evidence>
<evidence type="ECO:0000256" key="3">
    <source>
        <dbReference type="ARBA" id="ARBA00022553"/>
    </source>
</evidence>
<keyword evidence="3" id="KW-0597">Phosphoprotein</keyword>
<dbReference type="InterPro" id="IPR036097">
    <property type="entry name" value="HisK_dim/P_sf"/>
</dbReference>
<dbReference type="GO" id="GO:0005524">
    <property type="term" value="F:ATP binding"/>
    <property type="evidence" value="ECO:0007669"/>
    <property type="project" value="UniProtKB-KW"/>
</dbReference>
<dbReference type="EMBL" id="JBAKAZ010000033">
    <property type="protein sequence ID" value="MEL0629870.1"/>
    <property type="molecule type" value="Genomic_DNA"/>
</dbReference>
<keyword evidence="8" id="KW-0472">Membrane</keyword>
<keyword evidence="4" id="KW-0808">Transferase</keyword>
<evidence type="ECO:0000256" key="1">
    <source>
        <dbReference type="ARBA" id="ARBA00000085"/>
    </source>
</evidence>
<dbReference type="Pfam" id="PF02518">
    <property type="entry name" value="HATPase_c"/>
    <property type="match status" value="1"/>
</dbReference>
<comment type="catalytic activity">
    <reaction evidence="1">
        <text>ATP + protein L-histidine = ADP + protein N-phospho-L-histidine.</text>
        <dbReference type="EC" id="2.7.13.3"/>
    </reaction>
</comment>
<comment type="caution">
    <text evidence="10">The sequence shown here is derived from an EMBL/GenBank/DDBJ whole genome shotgun (WGS) entry which is preliminary data.</text>
</comment>
<evidence type="ECO:0000256" key="7">
    <source>
        <dbReference type="ARBA" id="ARBA00022989"/>
    </source>
</evidence>
<gene>
    <name evidence="10" type="ORF">V6256_09635</name>
</gene>
<dbReference type="PANTHER" id="PTHR45436:SF5">
    <property type="entry name" value="SENSOR HISTIDINE KINASE TRCS"/>
    <property type="match status" value="1"/>
</dbReference>
<keyword evidence="11" id="KW-1185">Reference proteome</keyword>
<organism evidence="10 11">
    <name type="scientific">Psychromonas aquatilis</name>
    <dbReference type="NCBI Taxonomy" id="2005072"/>
    <lineage>
        <taxon>Bacteria</taxon>
        <taxon>Pseudomonadati</taxon>
        <taxon>Pseudomonadota</taxon>
        <taxon>Gammaproteobacteria</taxon>
        <taxon>Alteromonadales</taxon>
        <taxon>Psychromonadaceae</taxon>
        <taxon>Psychromonas</taxon>
    </lineage>
</organism>
<dbReference type="SUPFAM" id="SSF55874">
    <property type="entry name" value="ATPase domain of HSP90 chaperone/DNA topoisomerase II/histidine kinase"/>
    <property type="match status" value="1"/>
</dbReference>
<keyword evidence="10" id="KW-0547">Nucleotide-binding</keyword>
<feature type="transmembrane region" description="Helical" evidence="8">
    <location>
        <begin position="175"/>
        <end position="198"/>
    </location>
</feature>
<dbReference type="InterPro" id="IPR003594">
    <property type="entry name" value="HATPase_dom"/>
</dbReference>
<keyword evidence="6" id="KW-0418">Kinase</keyword>
<accession>A0ABU9GRD3</accession>
<dbReference type="RefSeq" id="WP_341598003.1">
    <property type="nucleotide sequence ID" value="NZ_JBAKAZ010000033.1"/>
</dbReference>
<evidence type="ECO:0000259" key="9">
    <source>
        <dbReference type="PROSITE" id="PS50109"/>
    </source>
</evidence>
<feature type="domain" description="Histidine kinase" evidence="9">
    <location>
        <begin position="264"/>
        <end position="469"/>
    </location>
</feature>
<reference evidence="10 11" key="1">
    <citation type="submission" date="2024-02" db="EMBL/GenBank/DDBJ databases">
        <title>Bacteria isolated from the canopy kelp, Nereocystis luetkeana.</title>
        <authorList>
            <person name="Pfister C.A."/>
            <person name="Younker I.T."/>
            <person name="Light S.H."/>
        </authorList>
    </citation>
    <scope>NUCLEOTIDE SEQUENCE [LARGE SCALE GENOMIC DNA]</scope>
    <source>
        <strain evidence="10 11">TI.1.05</strain>
    </source>
</reference>
<dbReference type="InterPro" id="IPR050428">
    <property type="entry name" value="TCS_sensor_his_kinase"/>
</dbReference>
<dbReference type="PROSITE" id="PS50109">
    <property type="entry name" value="HIS_KIN"/>
    <property type="match status" value="1"/>
</dbReference>
<name>A0ABU9GRD3_9GAMM</name>
<keyword evidence="7 8" id="KW-1133">Transmembrane helix</keyword>
<evidence type="ECO:0000313" key="11">
    <source>
        <dbReference type="Proteomes" id="UP001369082"/>
    </source>
</evidence>
<dbReference type="SMART" id="SM00388">
    <property type="entry name" value="HisKA"/>
    <property type="match status" value="1"/>
</dbReference>
<keyword evidence="10" id="KW-0067">ATP-binding</keyword>
<dbReference type="CDD" id="cd00075">
    <property type="entry name" value="HATPase"/>
    <property type="match status" value="1"/>
</dbReference>
<dbReference type="InterPro" id="IPR003661">
    <property type="entry name" value="HisK_dim/P_dom"/>
</dbReference>
<evidence type="ECO:0000256" key="4">
    <source>
        <dbReference type="ARBA" id="ARBA00022679"/>
    </source>
</evidence>
<dbReference type="SUPFAM" id="SSF47384">
    <property type="entry name" value="Homodimeric domain of signal transducing histidine kinase"/>
    <property type="match status" value="1"/>
</dbReference>